<dbReference type="InterPro" id="IPR011701">
    <property type="entry name" value="MFS"/>
</dbReference>
<evidence type="ECO:0000256" key="1">
    <source>
        <dbReference type="ARBA" id="ARBA00004651"/>
    </source>
</evidence>
<evidence type="ECO:0000256" key="4">
    <source>
        <dbReference type="ARBA" id="ARBA00022989"/>
    </source>
</evidence>
<evidence type="ECO:0000256" key="2">
    <source>
        <dbReference type="ARBA" id="ARBA00022448"/>
    </source>
</evidence>
<dbReference type="EMBL" id="DXHX01000087">
    <property type="protein sequence ID" value="HIV74607.1"/>
    <property type="molecule type" value="Genomic_DNA"/>
</dbReference>
<dbReference type="CDD" id="cd17475">
    <property type="entry name" value="MFS_MT3072_like"/>
    <property type="match status" value="1"/>
</dbReference>
<sequence length="402" mass="44240">MTYMNETSKWKMLLYLVLIQFIIAFVARSIAPLAILIGEDLSLTAAQIGMFPSALFLGQSIVSIPSGMLVDKLGSRYMMLVIIIMLSSAFFLLSMTKTFPFTLLLIIVAGIAYGASHPTTNRGIVYWFPLKDRGTAMGIKQMGVTVGSACSALILLPIANNFGWKVAVSYAALSLLMIGLILYKLYYEPKDFLEGSKVKNEKHTFRVVITLFKNKILLLITICAMMLSGSQMILNTFIILYAHHELQISLILAGSLLIIAEIGGSAGRIVWGIVSDKIFKGNRIIVLLLISIFVALTSSSISFLTENVSFYLLATIVFLFGFAVSGFNGVWMNATTEIVDKKLAGISTGISITFGSLGVVFLPPIFGKIIDVTNDYTYGWLFVTSLMLITSLLCWYILKQKR</sequence>
<feature type="transmembrane region" description="Helical" evidence="6">
    <location>
        <begin position="49"/>
        <end position="70"/>
    </location>
</feature>
<dbReference type="GO" id="GO:0022857">
    <property type="term" value="F:transmembrane transporter activity"/>
    <property type="evidence" value="ECO:0007669"/>
    <property type="project" value="InterPro"/>
</dbReference>
<dbReference type="PANTHER" id="PTHR23527">
    <property type="entry name" value="BLL3282 PROTEIN"/>
    <property type="match status" value="1"/>
</dbReference>
<dbReference type="PANTHER" id="PTHR23527:SF1">
    <property type="entry name" value="BLL3282 PROTEIN"/>
    <property type="match status" value="1"/>
</dbReference>
<keyword evidence="2" id="KW-0813">Transport</keyword>
<proteinExistence type="predicted"/>
<evidence type="ECO:0000313" key="9">
    <source>
        <dbReference type="Proteomes" id="UP000823937"/>
    </source>
</evidence>
<feature type="transmembrane region" description="Helical" evidence="6">
    <location>
        <begin position="162"/>
        <end position="183"/>
    </location>
</feature>
<feature type="transmembrane region" description="Helical" evidence="6">
    <location>
        <begin position="283"/>
        <end position="304"/>
    </location>
</feature>
<comment type="subcellular location">
    <subcellularLocation>
        <location evidence="1">Cell membrane</location>
        <topology evidence="1">Multi-pass membrane protein</topology>
    </subcellularLocation>
</comment>
<feature type="transmembrane region" description="Helical" evidence="6">
    <location>
        <begin position="99"/>
        <end position="116"/>
    </location>
</feature>
<evidence type="ECO:0000256" key="5">
    <source>
        <dbReference type="ARBA" id="ARBA00023136"/>
    </source>
</evidence>
<organism evidence="8 9">
    <name type="scientific">Candidatus Pseudogracilibacillus intestinigallinarum</name>
    <dbReference type="NCBI Taxonomy" id="2838742"/>
    <lineage>
        <taxon>Bacteria</taxon>
        <taxon>Bacillati</taxon>
        <taxon>Bacillota</taxon>
        <taxon>Bacilli</taxon>
        <taxon>Bacillales</taxon>
        <taxon>Bacillaceae</taxon>
        <taxon>Pseudogracilibacillus</taxon>
    </lineage>
</organism>
<dbReference type="Proteomes" id="UP000823937">
    <property type="component" value="Unassembled WGS sequence"/>
</dbReference>
<keyword evidence="3 6" id="KW-0812">Transmembrane</keyword>
<dbReference type="PROSITE" id="PS50850">
    <property type="entry name" value="MFS"/>
    <property type="match status" value="1"/>
</dbReference>
<dbReference type="AlphaFoldDB" id="A0A9D1TKP6"/>
<feature type="transmembrane region" description="Helical" evidence="6">
    <location>
        <begin position="137"/>
        <end position="156"/>
    </location>
</feature>
<dbReference type="InterPro" id="IPR052952">
    <property type="entry name" value="MFS-Transporter"/>
</dbReference>
<evidence type="ECO:0000256" key="3">
    <source>
        <dbReference type="ARBA" id="ARBA00022692"/>
    </source>
</evidence>
<feature type="transmembrane region" description="Helical" evidence="6">
    <location>
        <begin position="216"/>
        <end position="242"/>
    </location>
</feature>
<dbReference type="InterPro" id="IPR020846">
    <property type="entry name" value="MFS_dom"/>
</dbReference>
<evidence type="ECO:0000259" key="7">
    <source>
        <dbReference type="PROSITE" id="PS50850"/>
    </source>
</evidence>
<protein>
    <submittedName>
        <fullName evidence="8">MFS transporter</fullName>
    </submittedName>
</protein>
<accession>A0A9D1TKP6</accession>
<evidence type="ECO:0000256" key="6">
    <source>
        <dbReference type="SAM" id="Phobius"/>
    </source>
</evidence>
<dbReference type="Pfam" id="PF07690">
    <property type="entry name" value="MFS_1"/>
    <property type="match status" value="1"/>
</dbReference>
<feature type="transmembrane region" description="Helical" evidence="6">
    <location>
        <begin position="77"/>
        <end position="93"/>
    </location>
</feature>
<reference evidence="8" key="1">
    <citation type="journal article" date="2021" name="PeerJ">
        <title>Extensive microbial diversity within the chicken gut microbiome revealed by metagenomics and culture.</title>
        <authorList>
            <person name="Gilroy R."/>
            <person name="Ravi A."/>
            <person name="Getino M."/>
            <person name="Pursley I."/>
            <person name="Horton D.L."/>
            <person name="Alikhan N.F."/>
            <person name="Baker D."/>
            <person name="Gharbi K."/>
            <person name="Hall N."/>
            <person name="Watson M."/>
            <person name="Adriaenssens E.M."/>
            <person name="Foster-Nyarko E."/>
            <person name="Jarju S."/>
            <person name="Secka A."/>
            <person name="Antonio M."/>
            <person name="Oren A."/>
            <person name="Chaudhuri R.R."/>
            <person name="La Ragione R."/>
            <person name="Hildebrand F."/>
            <person name="Pallen M.J."/>
        </authorList>
    </citation>
    <scope>NUCLEOTIDE SEQUENCE</scope>
    <source>
        <strain evidence="8">CHK169-2315</strain>
    </source>
</reference>
<dbReference type="GO" id="GO:0005886">
    <property type="term" value="C:plasma membrane"/>
    <property type="evidence" value="ECO:0007669"/>
    <property type="project" value="UniProtKB-SubCell"/>
</dbReference>
<feature type="domain" description="Major facilitator superfamily (MFS) profile" evidence="7">
    <location>
        <begin position="12"/>
        <end position="402"/>
    </location>
</feature>
<evidence type="ECO:0000313" key="8">
    <source>
        <dbReference type="EMBL" id="HIV74607.1"/>
    </source>
</evidence>
<feature type="transmembrane region" description="Helical" evidence="6">
    <location>
        <begin position="343"/>
        <end position="366"/>
    </location>
</feature>
<dbReference type="Gene3D" id="1.20.1250.20">
    <property type="entry name" value="MFS general substrate transporter like domains"/>
    <property type="match status" value="2"/>
</dbReference>
<feature type="transmembrane region" description="Helical" evidence="6">
    <location>
        <begin position="378"/>
        <end position="398"/>
    </location>
</feature>
<comment type="caution">
    <text evidence="8">The sequence shown here is derived from an EMBL/GenBank/DDBJ whole genome shotgun (WGS) entry which is preliminary data.</text>
</comment>
<dbReference type="SUPFAM" id="SSF103473">
    <property type="entry name" value="MFS general substrate transporter"/>
    <property type="match status" value="1"/>
</dbReference>
<dbReference type="InterPro" id="IPR036259">
    <property type="entry name" value="MFS_trans_sf"/>
</dbReference>
<feature type="transmembrane region" description="Helical" evidence="6">
    <location>
        <begin position="12"/>
        <end position="37"/>
    </location>
</feature>
<feature type="transmembrane region" description="Helical" evidence="6">
    <location>
        <begin position="310"/>
        <end position="331"/>
    </location>
</feature>
<keyword evidence="4 6" id="KW-1133">Transmembrane helix</keyword>
<keyword evidence="5 6" id="KW-0472">Membrane</keyword>
<gene>
    <name evidence="8" type="ORF">H9895_05935</name>
</gene>
<name>A0A9D1TKP6_9BACI</name>
<reference evidence="8" key="2">
    <citation type="submission" date="2021-04" db="EMBL/GenBank/DDBJ databases">
        <authorList>
            <person name="Gilroy R."/>
        </authorList>
    </citation>
    <scope>NUCLEOTIDE SEQUENCE</scope>
    <source>
        <strain evidence="8">CHK169-2315</strain>
    </source>
</reference>
<feature type="transmembrane region" description="Helical" evidence="6">
    <location>
        <begin position="248"/>
        <end position="271"/>
    </location>
</feature>